<keyword evidence="1" id="KW-0812">Transmembrane</keyword>
<evidence type="ECO:0000313" key="2">
    <source>
        <dbReference type="EMBL" id="KKM07262.1"/>
    </source>
</evidence>
<feature type="transmembrane region" description="Helical" evidence="1">
    <location>
        <begin position="46"/>
        <end position="70"/>
    </location>
</feature>
<reference evidence="2" key="1">
    <citation type="journal article" date="2015" name="Nature">
        <title>Complex archaea that bridge the gap between prokaryotes and eukaryotes.</title>
        <authorList>
            <person name="Spang A."/>
            <person name="Saw J.H."/>
            <person name="Jorgensen S.L."/>
            <person name="Zaremba-Niedzwiedzka K."/>
            <person name="Martijn J."/>
            <person name="Lind A.E."/>
            <person name="van Eijk R."/>
            <person name="Schleper C."/>
            <person name="Guy L."/>
            <person name="Ettema T.J."/>
        </authorList>
    </citation>
    <scope>NUCLEOTIDE SEQUENCE</scope>
</reference>
<name>A0A0F9HVU5_9ZZZZ</name>
<accession>A0A0F9HVU5</accession>
<sequence length="164" mass="18536">MNLGFKQIISVVGVGSISTIIILLMVETAFAQILTDTLIGNISDNVILLVIILGLFIFTIIISVVVGYFITGNISQMSVYKASVMSLLCLIGFLFVITNTSLFIYHRDVYSQIYGLEIALIFPQVIVYFSIYILGTVFNLFVMVIVVYYVFFVFFLEKFYKIKI</sequence>
<dbReference type="EMBL" id="LAZR01015813">
    <property type="protein sequence ID" value="KKM07262.1"/>
    <property type="molecule type" value="Genomic_DNA"/>
</dbReference>
<proteinExistence type="predicted"/>
<feature type="transmembrane region" description="Helical" evidence="1">
    <location>
        <begin position="7"/>
        <end position="26"/>
    </location>
</feature>
<keyword evidence="1" id="KW-1133">Transmembrane helix</keyword>
<feature type="transmembrane region" description="Helical" evidence="1">
    <location>
        <begin position="125"/>
        <end position="156"/>
    </location>
</feature>
<organism evidence="2">
    <name type="scientific">marine sediment metagenome</name>
    <dbReference type="NCBI Taxonomy" id="412755"/>
    <lineage>
        <taxon>unclassified sequences</taxon>
        <taxon>metagenomes</taxon>
        <taxon>ecological metagenomes</taxon>
    </lineage>
</organism>
<feature type="transmembrane region" description="Helical" evidence="1">
    <location>
        <begin position="82"/>
        <end position="105"/>
    </location>
</feature>
<gene>
    <name evidence="2" type="ORF">LCGC14_1735710</name>
</gene>
<protein>
    <submittedName>
        <fullName evidence="2">Uncharacterized protein</fullName>
    </submittedName>
</protein>
<dbReference type="AlphaFoldDB" id="A0A0F9HVU5"/>
<evidence type="ECO:0000256" key="1">
    <source>
        <dbReference type="SAM" id="Phobius"/>
    </source>
</evidence>
<comment type="caution">
    <text evidence="2">The sequence shown here is derived from an EMBL/GenBank/DDBJ whole genome shotgun (WGS) entry which is preliminary data.</text>
</comment>
<keyword evidence="1" id="KW-0472">Membrane</keyword>